<dbReference type="InParanoid" id="H1YZN1"/>
<dbReference type="AlphaFoldDB" id="H1YZN1"/>
<accession>H1YZN1</accession>
<sequence length="119" mass="13035">MDKDRSSEPNRMCSLAITLLLASAAVMAAGCISNSSDSTIWKDAPDVNINTEGTVTYVDLEGGFYGIVAKDGTRYYPLNLGENMQKDGLKVRFLADTKDDIMTVQQWGIPVEIVNIKEI</sequence>
<gene>
    <name evidence="1" type="ORF">Metlim_3052</name>
</gene>
<name>H1YZN1_9EURY</name>
<dbReference type="PROSITE" id="PS51257">
    <property type="entry name" value="PROKAR_LIPOPROTEIN"/>
    <property type="match status" value="1"/>
</dbReference>
<dbReference type="RefSeq" id="WP_004079803.1">
    <property type="nucleotide sequence ID" value="NZ_CM001436.1"/>
</dbReference>
<evidence type="ECO:0000313" key="1">
    <source>
        <dbReference type="EMBL" id="EHQ37084.1"/>
    </source>
</evidence>
<dbReference type="OrthoDB" id="112114at2157"/>
<organism evidence="1 2">
    <name type="scientific">Methanoplanus limicola DSM 2279</name>
    <dbReference type="NCBI Taxonomy" id="937775"/>
    <lineage>
        <taxon>Archaea</taxon>
        <taxon>Methanobacteriati</taxon>
        <taxon>Methanobacteriota</taxon>
        <taxon>Stenosarchaea group</taxon>
        <taxon>Methanomicrobia</taxon>
        <taxon>Methanomicrobiales</taxon>
        <taxon>Methanomicrobiaceae</taxon>
        <taxon>Methanoplanus</taxon>
    </lineage>
</organism>
<keyword evidence="2" id="KW-1185">Reference proteome</keyword>
<evidence type="ECO:0000313" key="2">
    <source>
        <dbReference type="Proteomes" id="UP000005741"/>
    </source>
</evidence>
<proteinExistence type="predicted"/>
<protein>
    <submittedName>
        <fullName evidence="1">Uncharacterized protein</fullName>
    </submittedName>
</protein>
<dbReference type="STRING" id="937775.Metlim_3052"/>
<dbReference type="HOGENOM" id="CLU_166561_0_0_2"/>
<dbReference type="Proteomes" id="UP000005741">
    <property type="component" value="Chromosome"/>
</dbReference>
<reference evidence="1 2" key="1">
    <citation type="submission" date="2011-10" db="EMBL/GenBank/DDBJ databases">
        <title>The Improved High-Quality Draft genome of Methanoplanus limicola DSM 2279.</title>
        <authorList>
            <consortium name="US DOE Joint Genome Institute (JGI-PGF)"/>
            <person name="Lucas S."/>
            <person name="Copeland A."/>
            <person name="Lapidus A."/>
            <person name="Glavina del Rio T."/>
            <person name="Dalin E."/>
            <person name="Tice H."/>
            <person name="Bruce D."/>
            <person name="Goodwin L."/>
            <person name="Pitluck S."/>
            <person name="Peters L."/>
            <person name="Mikhailova N."/>
            <person name="Lu M."/>
            <person name="Kyrpides N."/>
            <person name="Mavromatis K."/>
            <person name="Ivanova N."/>
            <person name="Markowitz V."/>
            <person name="Cheng J.-F."/>
            <person name="Hugenholtz P."/>
            <person name="Woyke T."/>
            <person name="Wu D."/>
            <person name="Wirth R."/>
            <person name="Brambilla E.-M."/>
            <person name="Klenk H.-P."/>
            <person name="Eisen J.A."/>
        </authorList>
    </citation>
    <scope>NUCLEOTIDE SEQUENCE [LARGE SCALE GENOMIC DNA]</scope>
    <source>
        <strain evidence="1 2">DSM 2279</strain>
    </source>
</reference>
<dbReference type="EMBL" id="CM001436">
    <property type="protein sequence ID" value="EHQ37084.1"/>
    <property type="molecule type" value="Genomic_DNA"/>
</dbReference>